<reference evidence="3" key="1">
    <citation type="journal article" date="2022" name="Int. J. Mol. Sci.">
        <title>Draft Genome of Tanacetum Coccineum: Genomic Comparison of Closely Related Tanacetum-Family Plants.</title>
        <authorList>
            <person name="Yamashiro T."/>
            <person name="Shiraishi A."/>
            <person name="Nakayama K."/>
            <person name="Satake H."/>
        </authorList>
    </citation>
    <scope>NUCLEOTIDE SEQUENCE</scope>
</reference>
<dbReference type="Gene3D" id="3.10.10.10">
    <property type="entry name" value="HIV Type 1 Reverse Transcriptase, subunit A, domain 1"/>
    <property type="match status" value="1"/>
</dbReference>
<dbReference type="CDD" id="cd01647">
    <property type="entry name" value="RT_LTR"/>
    <property type="match status" value="1"/>
</dbReference>
<gene>
    <name evidence="3" type="ORF">Tco_1018467</name>
</gene>
<evidence type="ECO:0000259" key="2">
    <source>
        <dbReference type="Pfam" id="PF00078"/>
    </source>
</evidence>
<dbReference type="PANTHER" id="PTHR24559:SF427">
    <property type="entry name" value="RNA-DIRECTED DNA POLYMERASE"/>
    <property type="match status" value="1"/>
</dbReference>
<dbReference type="InterPro" id="IPR043128">
    <property type="entry name" value="Rev_trsase/Diguanyl_cyclase"/>
</dbReference>
<dbReference type="EMBL" id="BQNB010017766">
    <property type="protein sequence ID" value="GJT66987.1"/>
    <property type="molecule type" value="Genomic_DNA"/>
</dbReference>
<evidence type="ECO:0000256" key="1">
    <source>
        <dbReference type="SAM" id="MobiDB-lite"/>
    </source>
</evidence>
<dbReference type="Proteomes" id="UP001151760">
    <property type="component" value="Unassembled WGS sequence"/>
</dbReference>
<accession>A0ABQ5FWE3</accession>
<feature type="region of interest" description="Disordered" evidence="1">
    <location>
        <begin position="192"/>
        <end position="212"/>
    </location>
</feature>
<dbReference type="InterPro" id="IPR000477">
    <property type="entry name" value="RT_dom"/>
</dbReference>
<dbReference type="SUPFAM" id="SSF56672">
    <property type="entry name" value="DNA/RNA polymerases"/>
    <property type="match status" value="1"/>
</dbReference>
<protein>
    <recommendedName>
        <fullName evidence="2">Reverse transcriptase domain-containing protein</fullName>
    </recommendedName>
</protein>
<evidence type="ECO:0000313" key="3">
    <source>
        <dbReference type="EMBL" id="GJT66987.1"/>
    </source>
</evidence>
<feature type="domain" description="Reverse transcriptase" evidence="2">
    <location>
        <begin position="214"/>
        <end position="273"/>
    </location>
</feature>
<keyword evidence="4" id="KW-1185">Reference proteome</keyword>
<dbReference type="Pfam" id="PF00078">
    <property type="entry name" value="RVT_1"/>
    <property type="match status" value="1"/>
</dbReference>
<name>A0ABQ5FWE3_9ASTR</name>
<feature type="region of interest" description="Disordered" evidence="1">
    <location>
        <begin position="27"/>
        <end position="46"/>
    </location>
</feature>
<dbReference type="PANTHER" id="PTHR24559">
    <property type="entry name" value="TRANSPOSON TY3-I GAG-POL POLYPROTEIN"/>
    <property type="match status" value="1"/>
</dbReference>
<dbReference type="InterPro" id="IPR053134">
    <property type="entry name" value="RNA-dir_DNA_polymerase"/>
</dbReference>
<reference evidence="3" key="2">
    <citation type="submission" date="2022-01" db="EMBL/GenBank/DDBJ databases">
        <authorList>
            <person name="Yamashiro T."/>
            <person name="Shiraishi A."/>
            <person name="Satake H."/>
            <person name="Nakayama K."/>
        </authorList>
    </citation>
    <scope>NUCLEOTIDE SEQUENCE</scope>
</reference>
<dbReference type="Gene3D" id="3.30.70.270">
    <property type="match status" value="1"/>
</dbReference>
<sequence>MVTRRVDEEMKAVEGARTLNPEIEEWGNETRRRRTEGKELEGNGEYGNEETRCRIDPWFEKMETCGSIFINCPSKLGKYAHAYAGLELILLCTEMVPDEKKTECEGLLEVYGRNIQGNVIAANPARLQDAIRIANHCMDSSNAIQEAKLCGRMSPELIRLGNNEEEEDMMGHIHTAISECKGWIVLKVENPEPWKPDQETGNGNKTGNEWSEEKKDGSFRMCIDYRELNKLIVKNRYPLPRIDDLFDQLQGSRVYSKIDLRFGYHQLWFREEDISKGLHLGIAMVTMSSKTGDEGHLKLILNLLKKARIVRKFSKLRVFGLSKVYNFLVHVIDIEWGERRSAFSVVEAKVVVRENGHSLCIRQLKVTRRTYTHTTRADAVVFAMKMWRTLSVRSYSIVKVRWNSKRGPEFTWERDRPNAKEIPAPFHQLCTPAAEVAHASGHVFRPGPVWGCDKDKVSAVVKDKDLIDKPEVKPKDKPKAFVRVLMCNENVKHKRILSKEDESKKKSKVKLFKGKMIEHFDSDFAIDEVEFDYSSDEYSDLKKLKIKGGLKRKRNDLNSDSSFAYEERMRRKKNEKQLKLEKEAHKEHLRNFPTLRARTVLSSLFSAIRESRVDMVKFLLEIVTYRLSLDTDDLIKVTHSKIHEIIVKDIRVGDITSKLVLAWEVDFLFKVNFLTLFTNTMGIVNGLKGKTCLDVVRRLREDNVISDNDCLMLKSDGTLNDATPRVDVAKEVVSSSVVDDSVEKEKPIHVWEEIKFSNFVYTGGNGINVVVPVESIRTISERFANTTFGFFLGKRVAYHAVANYVRNTWGKYGLVRSMFSSSIGLFSFELSSMEG</sequence>
<dbReference type="InterPro" id="IPR043502">
    <property type="entry name" value="DNA/RNA_pol_sf"/>
</dbReference>
<feature type="compositionally biased region" description="Polar residues" evidence="1">
    <location>
        <begin position="199"/>
        <end position="209"/>
    </location>
</feature>
<proteinExistence type="predicted"/>
<organism evidence="3 4">
    <name type="scientific">Tanacetum coccineum</name>
    <dbReference type="NCBI Taxonomy" id="301880"/>
    <lineage>
        <taxon>Eukaryota</taxon>
        <taxon>Viridiplantae</taxon>
        <taxon>Streptophyta</taxon>
        <taxon>Embryophyta</taxon>
        <taxon>Tracheophyta</taxon>
        <taxon>Spermatophyta</taxon>
        <taxon>Magnoliopsida</taxon>
        <taxon>eudicotyledons</taxon>
        <taxon>Gunneridae</taxon>
        <taxon>Pentapetalae</taxon>
        <taxon>asterids</taxon>
        <taxon>campanulids</taxon>
        <taxon>Asterales</taxon>
        <taxon>Asteraceae</taxon>
        <taxon>Asteroideae</taxon>
        <taxon>Anthemideae</taxon>
        <taxon>Anthemidinae</taxon>
        <taxon>Tanacetum</taxon>
    </lineage>
</organism>
<evidence type="ECO:0000313" key="4">
    <source>
        <dbReference type="Proteomes" id="UP001151760"/>
    </source>
</evidence>
<comment type="caution">
    <text evidence="3">The sequence shown here is derived from an EMBL/GenBank/DDBJ whole genome shotgun (WGS) entry which is preliminary data.</text>
</comment>